<dbReference type="AlphaFoldDB" id="A0A2G9UW57"/>
<protein>
    <recommendedName>
        <fullName evidence="1">Reverse transcriptase domain-containing protein</fullName>
    </recommendedName>
</protein>
<evidence type="ECO:0000259" key="1">
    <source>
        <dbReference type="PROSITE" id="PS50878"/>
    </source>
</evidence>
<sequence length="113" mass="12657">MFADDVVLIGDDPSALELSLKILSDAARSIGLEIHPGKTKWMKNAFTRDYCSRMEASVIEEVSSYVYLGQAITMSNDLSIEIGRRRRAGWATFNKYRGSLFSCTDKEQNGKNV</sequence>
<gene>
    <name evidence="2" type="ORF">TELCIR_03525</name>
</gene>
<dbReference type="Proteomes" id="UP000230423">
    <property type="component" value="Unassembled WGS sequence"/>
</dbReference>
<proteinExistence type="predicted"/>
<reference evidence="2 3" key="1">
    <citation type="submission" date="2015-09" db="EMBL/GenBank/DDBJ databases">
        <title>Draft genome of the parasitic nematode Teladorsagia circumcincta isolate WARC Sus (inbred).</title>
        <authorList>
            <person name="Mitreva M."/>
        </authorList>
    </citation>
    <scope>NUCLEOTIDE SEQUENCE [LARGE SCALE GENOMIC DNA]</scope>
    <source>
        <strain evidence="2 3">S</strain>
    </source>
</reference>
<dbReference type="EMBL" id="KZ345274">
    <property type="protein sequence ID" value="PIO74464.1"/>
    <property type="molecule type" value="Genomic_DNA"/>
</dbReference>
<accession>A0A2G9UW57</accession>
<keyword evidence="3" id="KW-1185">Reference proteome</keyword>
<organism evidence="2 3">
    <name type="scientific">Teladorsagia circumcincta</name>
    <name type="common">Brown stomach worm</name>
    <name type="synonym">Ostertagia circumcincta</name>
    <dbReference type="NCBI Taxonomy" id="45464"/>
    <lineage>
        <taxon>Eukaryota</taxon>
        <taxon>Metazoa</taxon>
        <taxon>Ecdysozoa</taxon>
        <taxon>Nematoda</taxon>
        <taxon>Chromadorea</taxon>
        <taxon>Rhabditida</taxon>
        <taxon>Rhabditina</taxon>
        <taxon>Rhabditomorpha</taxon>
        <taxon>Strongyloidea</taxon>
        <taxon>Trichostrongylidae</taxon>
        <taxon>Teladorsagia</taxon>
    </lineage>
</organism>
<name>A0A2G9UW57_TELCI</name>
<evidence type="ECO:0000313" key="3">
    <source>
        <dbReference type="Proteomes" id="UP000230423"/>
    </source>
</evidence>
<dbReference type="InterPro" id="IPR000477">
    <property type="entry name" value="RT_dom"/>
</dbReference>
<dbReference type="OrthoDB" id="5848650at2759"/>
<dbReference type="PROSITE" id="PS50878">
    <property type="entry name" value="RT_POL"/>
    <property type="match status" value="1"/>
</dbReference>
<feature type="domain" description="Reverse transcriptase" evidence="1">
    <location>
        <begin position="1"/>
        <end position="72"/>
    </location>
</feature>
<evidence type="ECO:0000313" key="2">
    <source>
        <dbReference type="EMBL" id="PIO74464.1"/>
    </source>
</evidence>